<dbReference type="Gene3D" id="3.40.190.10">
    <property type="entry name" value="Periplasmic binding protein-like II"/>
    <property type="match status" value="2"/>
</dbReference>
<reference evidence="7" key="1">
    <citation type="submission" date="2018-12" db="EMBL/GenBank/DDBJ databases">
        <title>Tengunoibacter tsumagoiensis gen. nov., sp. nov., Dictyobacter kobayashii sp. nov., D. alpinus sp. nov., and D. joshuensis sp. nov. and description of Dictyobacteraceae fam. nov. within the order Ktedonobacterales isolated from Tengu-no-mugimeshi.</title>
        <authorList>
            <person name="Wang C.M."/>
            <person name="Zheng Y."/>
            <person name="Sakai Y."/>
            <person name="Toyoda A."/>
            <person name="Minakuchi Y."/>
            <person name="Abe K."/>
            <person name="Yokota A."/>
            <person name="Yabe S."/>
        </authorList>
    </citation>
    <scope>NUCLEOTIDE SEQUENCE [LARGE SCALE GENOMIC DNA]</scope>
    <source>
        <strain evidence="7">S-27</strain>
    </source>
</reference>
<dbReference type="InterPro" id="IPR000847">
    <property type="entry name" value="LysR_HTH_N"/>
</dbReference>
<proteinExistence type="inferred from homology"/>
<dbReference type="InterPro" id="IPR005119">
    <property type="entry name" value="LysR_subst-bd"/>
</dbReference>
<dbReference type="PANTHER" id="PTHR30126">
    <property type="entry name" value="HTH-TYPE TRANSCRIPTIONAL REGULATOR"/>
    <property type="match status" value="1"/>
</dbReference>
<dbReference type="AlphaFoldDB" id="A0A401ZCC3"/>
<dbReference type="Gene3D" id="1.10.10.10">
    <property type="entry name" value="Winged helix-like DNA-binding domain superfamily/Winged helix DNA-binding domain"/>
    <property type="match status" value="1"/>
</dbReference>
<dbReference type="SUPFAM" id="SSF53850">
    <property type="entry name" value="Periplasmic binding protein-like II"/>
    <property type="match status" value="1"/>
</dbReference>
<evidence type="ECO:0000313" key="6">
    <source>
        <dbReference type="EMBL" id="GCE04476.1"/>
    </source>
</evidence>
<dbReference type="PANTHER" id="PTHR30126:SF40">
    <property type="entry name" value="HTH-TYPE TRANSCRIPTIONAL REGULATOR GLTR"/>
    <property type="match status" value="1"/>
</dbReference>
<keyword evidence="2" id="KW-0805">Transcription regulation</keyword>
<name>A0A401ZCC3_9CHLR</name>
<dbReference type="InterPro" id="IPR036390">
    <property type="entry name" value="WH_DNA-bd_sf"/>
</dbReference>
<evidence type="ECO:0000256" key="2">
    <source>
        <dbReference type="ARBA" id="ARBA00023015"/>
    </source>
</evidence>
<feature type="domain" description="HTH lysR-type" evidence="5">
    <location>
        <begin position="1"/>
        <end position="58"/>
    </location>
</feature>
<dbReference type="GO" id="GO:0000976">
    <property type="term" value="F:transcription cis-regulatory region binding"/>
    <property type="evidence" value="ECO:0007669"/>
    <property type="project" value="TreeGrafter"/>
</dbReference>
<keyword evidence="4" id="KW-0804">Transcription</keyword>
<evidence type="ECO:0000313" key="7">
    <source>
        <dbReference type="Proteomes" id="UP000287224"/>
    </source>
</evidence>
<dbReference type="SUPFAM" id="SSF46785">
    <property type="entry name" value="Winged helix' DNA-binding domain"/>
    <property type="match status" value="1"/>
</dbReference>
<evidence type="ECO:0000256" key="3">
    <source>
        <dbReference type="ARBA" id="ARBA00023125"/>
    </source>
</evidence>
<comment type="caution">
    <text evidence="6">The sequence shown here is derived from an EMBL/GenBank/DDBJ whole genome shotgun (WGS) entry which is preliminary data.</text>
</comment>
<dbReference type="EMBL" id="BIFQ01000001">
    <property type="protein sequence ID" value="GCE04476.1"/>
    <property type="molecule type" value="Genomic_DNA"/>
</dbReference>
<evidence type="ECO:0000256" key="1">
    <source>
        <dbReference type="ARBA" id="ARBA00009437"/>
    </source>
</evidence>
<dbReference type="OrthoDB" id="9785745at2"/>
<dbReference type="PROSITE" id="PS50931">
    <property type="entry name" value="HTH_LYSR"/>
    <property type="match status" value="1"/>
</dbReference>
<dbReference type="PRINTS" id="PR00039">
    <property type="entry name" value="HTHLYSR"/>
</dbReference>
<dbReference type="GO" id="GO:0003700">
    <property type="term" value="F:DNA-binding transcription factor activity"/>
    <property type="evidence" value="ECO:0007669"/>
    <property type="project" value="InterPro"/>
</dbReference>
<dbReference type="Pfam" id="PF03466">
    <property type="entry name" value="LysR_substrate"/>
    <property type="match status" value="1"/>
</dbReference>
<comment type="similarity">
    <text evidence="1">Belongs to the LysR transcriptional regulatory family.</text>
</comment>
<organism evidence="6 7">
    <name type="scientific">Dictyobacter aurantiacus</name>
    <dbReference type="NCBI Taxonomy" id="1936993"/>
    <lineage>
        <taxon>Bacteria</taxon>
        <taxon>Bacillati</taxon>
        <taxon>Chloroflexota</taxon>
        <taxon>Ktedonobacteria</taxon>
        <taxon>Ktedonobacterales</taxon>
        <taxon>Dictyobacteraceae</taxon>
        <taxon>Dictyobacter</taxon>
    </lineage>
</organism>
<keyword evidence="7" id="KW-1185">Reference proteome</keyword>
<dbReference type="Pfam" id="PF00126">
    <property type="entry name" value="HTH_1"/>
    <property type="match status" value="1"/>
</dbReference>
<dbReference type="RefSeq" id="WP_126595629.1">
    <property type="nucleotide sequence ID" value="NZ_BIFQ01000001.1"/>
</dbReference>
<dbReference type="FunFam" id="1.10.10.10:FF:000001">
    <property type="entry name" value="LysR family transcriptional regulator"/>
    <property type="match status" value="1"/>
</dbReference>
<keyword evidence="3" id="KW-0238">DNA-binding</keyword>
<dbReference type="InterPro" id="IPR036388">
    <property type="entry name" value="WH-like_DNA-bd_sf"/>
</dbReference>
<gene>
    <name evidence="6" type="primary">ntcB</name>
    <name evidence="6" type="ORF">KDAU_18050</name>
</gene>
<evidence type="ECO:0000259" key="5">
    <source>
        <dbReference type="PROSITE" id="PS50931"/>
    </source>
</evidence>
<protein>
    <submittedName>
        <fullName evidence="6">Nitrogen assimilation transcriptional activator</fullName>
    </submittedName>
</protein>
<dbReference type="CDD" id="cd05466">
    <property type="entry name" value="PBP2_LTTR_substrate"/>
    <property type="match status" value="1"/>
</dbReference>
<dbReference type="Proteomes" id="UP000287224">
    <property type="component" value="Unassembled WGS sequence"/>
</dbReference>
<sequence>MDTEQLLTLERIVREGSFSQAARALNLSQPTMSTRIQALEEEVGGTLFARGGRKVALTERGESFLPYARRALEILAEGKEVAQLTQEGKRGRVTIGTLESFSGGFLPTTIAEFHHSHPEVEIFVRTGHSRQVEEMLYDGITRLGLIGWPFLNPDLTTLLRFREPLIFVAPPHHPLAQQSHVLAEDVHIHASPLLLVQKGFALSEILTHIHPHSERTMELPVHTARELLRQGIGAAFITRTAIAEELDNGQVVEISVQDIPSSYRESALVRLGRSQALPAASRDFIAILRQQAGTNYQINA</sequence>
<evidence type="ECO:0000256" key="4">
    <source>
        <dbReference type="ARBA" id="ARBA00023163"/>
    </source>
</evidence>
<accession>A0A401ZCC3</accession>